<sequence>KNCHFFTESQRIVMSVYTKNSSLTITAVNVSDTGLYYCGYGEEMIFSNSTSLHVK</sequence>
<dbReference type="OrthoDB" id="9932608at2759"/>
<reference evidence="2" key="1">
    <citation type="submission" date="2020-07" db="EMBL/GenBank/DDBJ databases">
        <title>Clarias magur genome sequencing, assembly and annotation.</title>
        <authorList>
            <person name="Kushwaha B."/>
            <person name="Kumar R."/>
            <person name="Das P."/>
            <person name="Joshi C.G."/>
            <person name="Kumar D."/>
            <person name="Nagpure N.S."/>
            <person name="Pandey M."/>
            <person name="Agarwal S."/>
            <person name="Srivastava S."/>
            <person name="Singh M."/>
            <person name="Sahoo L."/>
            <person name="Jayasankar P."/>
            <person name="Meher P.K."/>
            <person name="Koringa P.G."/>
            <person name="Iquebal M.A."/>
            <person name="Das S.P."/>
            <person name="Bit A."/>
            <person name="Patnaik S."/>
            <person name="Patel N."/>
            <person name="Shah T.M."/>
            <person name="Hinsu A."/>
            <person name="Jena J.K."/>
        </authorList>
    </citation>
    <scope>NUCLEOTIDE SEQUENCE</scope>
    <source>
        <strain evidence="2">CIFAMagur01</strain>
        <tissue evidence="2">Testis</tissue>
    </source>
</reference>
<feature type="domain" description="Immunoglobulin V-set" evidence="1">
    <location>
        <begin position="18"/>
        <end position="54"/>
    </location>
</feature>
<name>A0A8J4X0D5_CLAMG</name>
<dbReference type="InterPro" id="IPR013106">
    <property type="entry name" value="Ig_V-set"/>
</dbReference>
<dbReference type="Gene3D" id="2.60.40.10">
    <property type="entry name" value="Immunoglobulins"/>
    <property type="match status" value="1"/>
</dbReference>
<organism evidence="2 3">
    <name type="scientific">Clarias magur</name>
    <name type="common">Asian catfish</name>
    <name type="synonym">Macropteronotus magur</name>
    <dbReference type="NCBI Taxonomy" id="1594786"/>
    <lineage>
        <taxon>Eukaryota</taxon>
        <taxon>Metazoa</taxon>
        <taxon>Chordata</taxon>
        <taxon>Craniata</taxon>
        <taxon>Vertebrata</taxon>
        <taxon>Euteleostomi</taxon>
        <taxon>Actinopterygii</taxon>
        <taxon>Neopterygii</taxon>
        <taxon>Teleostei</taxon>
        <taxon>Ostariophysi</taxon>
        <taxon>Siluriformes</taxon>
        <taxon>Clariidae</taxon>
        <taxon>Clarias</taxon>
    </lineage>
</organism>
<keyword evidence="3" id="KW-1185">Reference proteome</keyword>
<comment type="caution">
    <text evidence="2">The sequence shown here is derived from an EMBL/GenBank/DDBJ whole genome shotgun (WGS) entry which is preliminary data.</text>
</comment>
<evidence type="ECO:0000259" key="1">
    <source>
        <dbReference type="Pfam" id="PF07686"/>
    </source>
</evidence>
<evidence type="ECO:0000313" key="2">
    <source>
        <dbReference type="EMBL" id="KAF5900164.1"/>
    </source>
</evidence>
<feature type="non-terminal residue" evidence="2">
    <location>
        <position position="1"/>
    </location>
</feature>
<evidence type="ECO:0000313" key="3">
    <source>
        <dbReference type="Proteomes" id="UP000727407"/>
    </source>
</evidence>
<dbReference type="InterPro" id="IPR036179">
    <property type="entry name" value="Ig-like_dom_sf"/>
</dbReference>
<protein>
    <submittedName>
        <fullName evidence="2">Putative immune-type receptor 12b</fullName>
    </submittedName>
</protein>
<dbReference type="AlphaFoldDB" id="A0A8J4X0D5"/>
<dbReference type="InterPro" id="IPR013783">
    <property type="entry name" value="Ig-like_fold"/>
</dbReference>
<dbReference type="SUPFAM" id="SSF48726">
    <property type="entry name" value="Immunoglobulin"/>
    <property type="match status" value="1"/>
</dbReference>
<keyword evidence="2" id="KW-0675">Receptor</keyword>
<proteinExistence type="predicted"/>
<gene>
    <name evidence="2" type="ORF">DAT39_010141</name>
</gene>
<accession>A0A8J4X0D5</accession>
<dbReference type="Proteomes" id="UP000727407">
    <property type="component" value="Unassembled WGS sequence"/>
</dbReference>
<dbReference type="Pfam" id="PF07686">
    <property type="entry name" value="V-set"/>
    <property type="match status" value="1"/>
</dbReference>
<feature type="non-terminal residue" evidence="2">
    <location>
        <position position="55"/>
    </location>
</feature>
<dbReference type="EMBL" id="QNUK01000144">
    <property type="protein sequence ID" value="KAF5900164.1"/>
    <property type="molecule type" value="Genomic_DNA"/>
</dbReference>